<dbReference type="PANTHER" id="PTHR24123">
    <property type="entry name" value="ANKYRIN REPEAT-CONTAINING"/>
    <property type="match status" value="1"/>
</dbReference>
<feature type="domain" description="VWFA" evidence="3">
    <location>
        <begin position="45"/>
        <end position="233"/>
    </location>
</feature>
<dbReference type="EMBL" id="KY684108">
    <property type="protein sequence ID" value="ARF11533.1"/>
    <property type="molecule type" value="Genomic_DNA"/>
</dbReference>
<evidence type="ECO:0000256" key="2">
    <source>
        <dbReference type="ARBA" id="ARBA00023043"/>
    </source>
</evidence>
<evidence type="ECO:0000313" key="4">
    <source>
        <dbReference type="EMBL" id="ARF11533.1"/>
    </source>
</evidence>
<dbReference type="PROSITE" id="PS50234">
    <property type="entry name" value="VWFA"/>
    <property type="match status" value="1"/>
</dbReference>
<accession>A0A1V0SII5</accession>
<dbReference type="SUPFAM" id="SSF56399">
    <property type="entry name" value="ADP-ribosylation"/>
    <property type="match status" value="1"/>
</dbReference>
<organism evidence="4">
    <name type="scientific">Klosneuvirus KNV1</name>
    <dbReference type="NCBI Taxonomy" id="1977640"/>
    <lineage>
        <taxon>Viruses</taxon>
        <taxon>Varidnaviria</taxon>
        <taxon>Bamfordvirae</taxon>
        <taxon>Nucleocytoviricota</taxon>
        <taxon>Megaviricetes</taxon>
        <taxon>Imitervirales</taxon>
        <taxon>Mimiviridae</taxon>
        <taxon>Klosneuvirinae</taxon>
        <taxon>Klosneuvirus</taxon>
    </lineage>
</organism>
<dbReference type="SMART" id="SM00327">
    <property type="entry name" value="VWA"/>
    <property type="match status" value="1"/>
</dbReference>
<dbReference type="SUPFAM" id="SSF48403">
    <property type="entry name" value="Ankyrin repeat"/>
    <property type="match status" value="2"/>
</dbReference>
<dbReference type="Pfam" id="PF00092">
    <property type="entry name" value="VWA"/>
    <property type="match status" value="1"/>
</dbReference>
<name>A0A1V0SII5_9VIRU</name>
<dbReference type="InterPro" id="IPR051165">
    <property type="entry name" value="Multifunctional_ANK_Repeat"/>
</dbReference>
<evidence type="ECO:0000256" key="1">
    <source>
        <dbReference type="ARBA" id="ARBA00022737"/>
    </source>
</evidence>
<dbReference type="SUPFAM" id="SSF53300">
    <property type="entry name" value="vWA-like"/>
    <property type="match status" value="1"/>
</dbReference>
<dbReference type="Gene3D" id="3.90.176.10">
    <property type="entry name" value="Toxin ADP-ribosyltransferase, Chain A, domain 1"/>
    <property type="match status" value="1"/>
</dbReference>
<dbReference type="PROSITE" id="PS50088">
    <property type="entry name" value="ANK_REPEAT"/>
    <property type="match status" value="4"/>
</dbReference>
<dbReference type="PROSITE" id="PS50297">
    <property type="entry name" value="ANK_REP_REGION"/>
    <property type="match status" value="3"/>
</dbReference>
<dbReference type="InterPro" id="IPR002035">
    <property type="entry name" value="VWF_A"/>
</dbReference>
<dbReference type="InterPro" id="IPR036465">
    <property type="entry name" value="vWFA_dom_sf"/>
</dbReference>
<reference evidence="4" key="1">
    <citation type="journal article" date="2017" name="Science">
        <title>Giant viruses with an expanded complement of translation system components.</title>
        <authorList>
            <person name="Schulz F."/>
            <person name="Yutin N."/>
            <person name="Ivanova N.N."/>
            <person name="Ortega D.R."/>
            <person name="Lee T.K."/>
            <person name="Vierheilig J."/>
            <person name="Daims H."/>
            <person name="Horn M."/>
            <person name="Wagner M."/>
            <person name="Jensen G.J."/>
            <person name="Kyrpides N.C."/>
            <person name="Koonin E.V."/>
            <person name="Woyke T."/>
        </authorList>
    </citation>
    <scope>NUCLEOTIDE SEQUENCE</scope>
    <source>
        <strain evidence="4">KNV1</strain>
    </source>
</reference>
<dbReference type="SMART" id="SM00248">
    <property type="entry name" value="ANK"/>
    <property type="match status" value="11"/>
</dbReference>
<dbReference type="InterPro" id="IPR036770">
    <property type="entry name" value="Ankyrin_rpt-contain_sf"/>
</dbReference>
<dbReference type="Gene3D" id="1.25.40.20">
    <property type="entry name" value="Ankyrin repeat-containing domain"/>
    <property type="match status" value="3"/>
</dbReference>
<gene>
    <name evidence="4" type="ORF">Klosneuvirus_1_390</name>
</gene>
<proteinExistence type="predicted"/>
<dbReference type="Pfam" id="PF12796">
    <property type="entry name" value="Ank_2"/>
    <property type="match status" value="3"/>
</dbReference>
<sequence length="1330" mass="151043">MSQLSDPSKWNAKIHKLCNNNGMNQTVIGRLELTTTNKNYNFKTLLIPVIDRSGSMAGNPTIQVKYSLNRIVDLIYSNKQIITNLVVYDDMYDIIELNTNVPIEQSHQTINTMNCYGSGTAFGAAFTGIIKILEKHKANPEISSVVIIFLTDGEDVIPKEKRVNSVKNFKTKLERVWNKKYVVHSVGFGAAHDANFLNALRQIGTAEGAYRYADPTEDNDILSGKINSLLDVIGQSSSIPLKLESNIPVISGENDKYWLNLQGIKLLNPLEFKLTIGDEEPMTIKAEYAEDENDSKIWELWYTYLVDEIASELLLLSNQKENTLDKQIHCELLEQRSRAILTKLDGTSPNAKRLETLMETLKTIRTGGEVNQLKLNDLKYEGIYATKTSGVAPSTITAPAHRPYAVTSLAPIKKKIWEIIEKKKVRRCNAKDDSKEFLKVLGKYNSKDACDWILKNTDKIVNDVDQNGSNMLIVASMIGRCKPVKTLLETKLFDINKTNNEGYNALDLAIIYGYWHTTEILFENGAKPSQEGEKLLRTCMSHLFFNTGSFILKNKFTIVTDEMIENAPTNDVITWLSARSAKEIPIEMAILKGMADVVEEKINTIEKIGWKPYLNIFSDPKPDHYRIVELLLQNNKVDPDEQIEIMDEEEKGWTWPLFNAVEKGQLSMFKLLIKYTKQSIDRQNHKGTTLLWIASCNRHIDIVAELLNMKADPNVPNLKGDGPLVTACQKGNDSIVDLLLSCGARLDVYNHNRDGPVLITCRTGQSNILKKLLTILKPDELKVVLKTYAEIDQFIPLIAATELDKIECIKVCHKFGSDLETRIPEDNKMIPGGTALHLACFYGRVSATRTLIELGANLKSQTTIHKHTPLHLAIKNNHINTVRYLLTLPNIKECMGMEDSSGRIPLYYASMTGNEQMLEEFFTNKLSIYMGRLLHTTLEMEQRCADTLVRYGQSLGVYEYDEITKININNGSTILSYALLNGNHHLVTSLQQMNADFTKVDDYGLSPQFWATFLGYKILGLKPNMKVMDMIDKVRNVSTKSMQNKMLTNLERKNIKNIEYHPVMNTLMKMSDGYDVQIKNDVVTTLRNNKSNDYSLLGFIDKLESSTEEFPEGKDILSYLIWDAKVNIVKRIATNETVLEPIHLLAIYLYTGNPYIFKQINQTLLNWNTNTAWQPFTGCLYQAISMIDIYEGEVYRNVDTIFNLEDYAIDNKISWNTFSIASYEWKSSSELINLKRGIVFIIKNKTGRDISKYSQNPVDCEIMFLPGVEFLITNYYSPSMICLAQKNIRNTTFKISEKDIEKAINQQASIIIELEEIDSTNKPMVTVEEL</sequence>
<dbReference type="InterPro" id="IPR002110">
    <property type="entry name" value="Ankyrin_rpt"/>
</dbReference>
<protein>
    <submittedName>
        <fullName evidence="4">Ankyrin repeat protein</fullName>
    </submittedName>
</protein>
<keyword evidence="2" id="KW-0040">ANK repeat</keyword>
<dbReference type="CDD" id="cd00198">
    <property type="entry name" value="vWFA"/>
    <property type="match status" value="1"/>
</dbReference>
<evidence type="ECO:0000259" key="3">
    <source>
        <dbReference type="PROSITE" id="PS50234"/>
    </source>
</evidence>
<dbReference type="PANTHER" id="PTHR24123:SF33">
    <property type="entry name" value="PROTEIN HOS4"/>
    <property type="match status" value="1"/>
</dbReference>
<keyword evidence="1" id="KW-0677">Repeat</keyword>
<dbReference type="Gene3D" id="3.40.50.410">
    <property type="entry name" value="von Willebrand factor, type A domain"/>
    <property type="match status" value="1"/>
</dbReference>
<dbReference type="Pfam" id="PF00023">
    <property type="entry name" value="Ank"/>
    <property type="match status" value="1"/>
</dbReference>